<dbReference type="Proteomes" id="UP000250369">
    <property type="component" value="Unassembled WGS sequence"/>
</dbReference>
<feature type="compositionally biased region" description="Low complexity" evidence="1">
    <location>
        <begin position="31"/>
        <end position="54"/>
    </location>
</feature>
<comment type="caution">
    <text evidence="3">The sequence shown here is derived from an EMBL/GenBank/DDBJ whole genome shotgun (WGS) entry which is preliminary data.</text>
</comment>
<dbReference type="Pfam" id="PF13416">
    <property type="entry name" value="SBP_bac_8"/>
    <property type="match status" value="1"/>
</dbReference>
<evidence type="ECO:0000313" key="4">
    <source>
        <dbReference type="Proteomes" id="UP000250369"/>
    </source>
</evidence>
<organism evidence="3 4">
    <name type="scientific">Paenibacillus contaminans</name>
    <dbReference type="NCBI Taxonomy" id="450362"/>
    <lineage>
        <taxon>Bacteria</taxon>
        <taxon>Bacillati</taxon>
        <taxon>Bacillota</taxon>
        <taxon>Bacilli</taxon>
        <taxon>Bacillales</taxon>
        <taxon>Paenibacillaceae</taxon>
        <taxon>Paenibacillus</taxon>
    </lineage>
</organism>
<keyword evidence="2" id="KW-0732">Signal</keyword>
<dbReference type="PROSITE" id="PS51257">
    <property type="entry name" value="PROKAR_LIPOPROTEIN"/>
    <property type="match status" value="1"/>
</dbReference>
<dbReference type="EMBL" id="QMFB01000013">
    <property type="protein sequence ID" value="RAV19270.1"/>
    <property type="molecule type" value="Genomic_DNA"/>
</dbReference>
<name>A0A329MHN9_9BACL</name>
<feature type="region of interest" description="Disordered" evidence="1">
    <location>
        <begin position="29"/>
        <end position="55"/>
    </location>
</feature>
<dbReference type="Gene3D" id="3.40.190.10">
    <property type="entry name" value="Periplasmic binding protein-like II"/>
    <property type="match status" value="2"/>
</dbReference>
<dbReference type="AlphaFoldDB" id="A0A329MHN9"/>
<protein>
    <recommendedName>
        <fullName evidence="5">ABC transporter substrate-binding protein</fullName>
    </recommendedName>
</protein>
<evidence type="ECO:0000256" key="2">
    <source>
        <dbReference type="SAM" id="SignalP"/>
    </source>
</evidence>
<dbReference type="SUPFAM" id="SSF53850">
    <property type="entry name" value="Periplasmic binding protein-like II"/>
    <property type="match status" value="1"/>
</dbReference>
<dbReference type="InterPro" id="IPR006059">
    <property type="entry name" value="SBP"/>
</dbReference>
<reference evidence="3 4" key="1">
    <citation type="journal article" date="2009" name="Int. J. Syst. Evol. Microbiol.">
        <title>Paenibacillus contaminans sp. nov., isolated from a contaminated laboratory plate.</title>
        <authorList>
            <person name="Chou J.H."/>
            <person name="Lee J.H."/>
            <person name="Lin M.C."/>
            <person name="Chang P.S."/>
            <person name="Arun A.B."/>
            <person name="Young C.C."/>
            <person name="Chen W.M."/>
        </authorList>
    </citation>
    <scope>NUCLEOTIDE SEQUENCE [LARGE SCALE GENOMIC DNA]</scope>
    <source>
        <strain evidence="3 4">CKOBP-6</strain>
    </source>
</reference>
<dbReference type="RefSeq" id="WP_113033088.1">
    <property type="nucleotide sequence ID" value="NZ_QMFB01000013.1"/>
</dbReference>
<keyword evidence="4" id="KW-1185">Reference proteome</keyword>
<dbReference type="CDD" id="cd13580">
    <property type="entry name" value="PBP2_AlgQ_like_1"/>
    <property type="match status" value="1"/>
</dbReference>
<accession>A0A329MHN9</accession>
<feature type="signal peptide" evidence="2">
    <location>
        <begin position="1"/>
        <end position="28"/>
    </location>
</feature>
<dbReference type="OrthoDB" id="9787283at2"/>
<dbReference type="PANTHER" id="PTHR43649">
    <property type="entry name" value="ARABINOSE-BINDING PROTEIN-RELATED"/>
    <property type="match status" value="1"/>
</dbReference>
<sequence length="563" mass="61581">MKNRTGKRIAIGLMSAIMILLTACSGSGGNPADSGSQSGSPASSASPTKAAEAADGPLVKFDPPIEVKIGRTGDGLKFEPGQDINKNLVSDFYEKELGVKFINEWVVNWNQYDSKVNVAISSGSIPDMLQVTGSQLKTLVEADMIEDLTDVFAKYVSPETKKVMTEDGGFAINAATIDGKMYGIPNTTPGYGTSSMLWVRQDWLDKLGLQPPKTVDEVVKVAAAFKEANLGGDKGTYGLGLSKELMKGQHVFGLFNSYHAYPGQWYKDASGKTVYGSIQPEMRAPLLKLAELYKAGLIDKEFAVKDDAKMQEAIIAGKLGLFYGSFAMGWYLRDFIVNNPEAVLYAYPLPTADGAPAKAFLGPTANTFWVVKKGFKHPEAVVKVANFWQEHWFTNPKLEYSTNQGTGIAYYQYAVITFTPVMGAVVESNNVRAALEANKQPDEKTMTANEFGYLKGIYKYKANPLNTKDPEIATSWIYHTTVGTPNSGAEILSHYFKNKLTIGTGLKASSTPTMAEKWATLTKMEEVMITKIVMGEAGIEEFDRFVQDWNKQGGEQITKEVNE</sequence>
<dbReference type="InterPro" id="IPR050490">
    <property type="entry name" value="Bact_solute-bd_prot1"/>
</dbReference>
<gene>
    <name evidence="3" type="ORF">DQG23_22315</name>
</gene>
<proteinExistence type="predicted"/>
<evidence type="ECO:0000256" key="1">
    <source>
        <dbReference type="SAM" id="MobiDB-lite"/>
    </source>
</evidence>
<dbReference type="PANTHER" id="PTHR43649:SF12">
    <property type="entry name" value="DIACETYLCHITOBIOSE BINDING PROTEIN DASA"/>
    <property type="match status" value="1"/>
</dbReference>
<feature type="chain" id="PRO_5039260048" description="ABC transporter substrate-binding protein" evidence="2">
    <location>
        <begin position="29"/>
        <end position="563"/>
    </location>
</feature>
<evidence type="ECO:0000313" key="3">
    <source>
        <dbReference type="EMBL" id="RAV19270.1"/>
    </source>
</evidence>
<evidence type="ECO:0008006" key="5">
    <source>
        <dbReference type="Google" id="ProtNLM"/>
    </source>
</evidence>